<protein>
    <submittedName>
        <fullName evidence="7">HalX domain-containing protein</fullName>
    </submittedName>
    <submittedName>
        <fullName evidence="6">Response regulator</fullName>
    </submittedName>
</protein>
<dbReference type="SMART" id="SM00448">
    <property type="entry name" value="REC"/>
    <property type="match status" value="1"/>
</dbReference>
<organism evidence="6 8">
    <name type="scientific">Haladaptatus paucihalophilus DX253</name>
    <dbReference type="NCBI Taxonomy" id="797209"/>
    <lineage>
        <taxon>Archaea</taxon>
        <taxon>Methanobacteriati</taxon>
        <taxon>Methanobacteriota</taxon>
        <taxon>Stenosarchaea group</taxon>
        <taxon>Halobacteria</taxon>
        <taxon>Halobacteriales</taxon>
        <taxon>Haladaptataceae</taxon>
        <taxon>Haladaptatus</taxon>
    </lineage>
</organism>
<reference evidence="9" key="2">
    <citation type="submission" date="2016-11" db="EMBL/GenBank/DDBJ databases">
        <authorList>
            <person name="Varghese N."/>
            <person name="Submissions S."/>
        </authorList>
    </citation>
    <scope>NUCLEOTIDE SEQUENCE [LARGE SCALE GENOMIC DNA]</scope>
    <source>
        <strain evidence="9">DX253</strain>
    </source>
</reference>
<dbReference type="eggNOG" id="arCOG02601">
    <property type="taxonomic scope" value="Archaea"/>
</dbReference>
<dbReference type="InterPro" id="IPR050595">
    <property type="entry name" value="Bact_response_regulator"/>
</dbReference>
<dbReference type="Proteomes" id="UP000184203">
    <property type="component" value="Unassembled WGS sequence"/>
</dbReference>
<accession>E7QW87</accession>
<name>E7QW87_HALPU</name>
<dbReference type="InterPro" id="IPR001789">
    <property type="entry name" value="Sig_transdc_resp-reg_receiver"/>
</dbReference>
<dbReference type="PANTHER" id="PTHR44591">
    <property type="entry name" value="STRESS RESPONSE REGULATOR PROTEIN 1"/>
    <property type="match status" value="1"/>
</dbReference>
<dbReference type="GO" id="GO:0000160">
    <property type="term" value="P:phosphorelay signal transduction system"/>
    <property type="evidence" value="ECO:0007669"/>
    <property type="project" value="InterPro"/>
</dbReference>
<dbReference type="SUPFAM" id="SSF52172">
    <property type="entry name" value="CheY-like"/>
    <property type="match status" value="1"/>
</dbReference>
<dbReference type="InterPro" id="IPR011006">
    <property type="entry name" value="CheY-like_superfamily"/>
</dbReference>
<evidence type="ECO:0000313" key="9">
    <source>
        <dbReference type="Proteomes" id="UP000184203"/>
    </source>
</evidence>
<feature type="coiled-coil region" evidence="3">
    <location>
        <begin position="121"/>
        <end position="173"/>
    </location>
</feature>
<evidence type="ECO:0000313" key="8">
    <source>
        <dbReference type="Proteomes" id="UP000003751"/>
    </source>
</evidence>
<keyword evidence="3" id="KW-0175">Coiled coil</keyword>
<dbReference type="RefSeq" id="WP_007981225.1">
    <property type="nucleotide sequence ID" value="NZ_AEMG01000016.1"/>
</dbReference>
<feature type="compositionally biased region" description="Basic and acidic residues" evidence="4">
    <location>
        <begin position="180"/>
        <end position="189"/>
    </location>
</feature>
<evidence type="ECO:0000313" key="7">
    <source>
        <dbReference type="EMBL" id="SHL65883.1"/>
    </source>
</evidence>
<feature type="modified residue" description="4-aspartylphosphate" evidence="2">
    <location>
        <position position="53"/>
    </location>
</feature>
<dbReference type="Pfam" id="PF08663">
    <property type="entry name" value="HalX"/>
    <property type="match status" value="1"/>
</dbReference>
<evidence type="ECO:0000259" key="5">
    <source>
        <dbReference type="PROSITE" id="PS50110"/>
    </source>
</evidence>
<reference evidence="6 8" key="1">
    <citation type="journal article" date="2014" name="ISME J.">
        <title>Trehalose/2-sulfotrehalose biosynthesis and glycine-betaine uptake are widely spread mechanisms for osmoadaptation in the Halobacteriales.</title>
        <authorList>
            <person name="Youssef N.H."/>
            <person name="Savage-Ashlock K.N."/>
            <person name="McCully A.L."/>
            <person name="Luedtke B."/>
            <person name="Shaw E.I."/>
            <person name="Hoff W.D."/>
            <person name="Elshahed M.S."/>
        </authorList>
    </citation>
    <scope>NUCLEOTIDE SEQUENCE [LARGE SCALE GENOMIC DNA]</scope>
    <source>
        <strain evidence="6 8">DX253</strain>
    </source>
</reference>
<dbReference type="PANTHER" id="PTHR44591:SF3">
    <property type="entry name" value="RESPONSE REGULATORY DOMAIN-CONTAINING PROTEIN"/>
    <property type="match status" value="1"/>
</dbReference>
<dbReference type="Gene3D" id="3.40.50.2300">
    <property type="match status" value="1"/>
</dbReference>
<evidence type="ECO:0000256" key="1">
    <source>
        <dbReference type="ARBA" id="ARBA00022553"/>
    </source>
</evidence>
<dbReference type="InterPro" id="IPR013971">
    <property type="entry name" value="HalX_domain"/>
</dbReference>
<dbReference type="OrthoDB" id="86314at2157"/>
<evidence type="ECO:0000313" key="6">
    <source>
        <dbReference type="EMBL" id="EFW91221.1"/>
    </source>
</evidence>
<keyword evidence="9" id="KW-1185">Reference proteome</keyword>
<dbReference type="Proteomes" id="UP000003751">
    <property type="component" value="Unassembled WGS sequence"/>
</dbReference>
<evidence type="ECO:0000256" key="3">
    <source>
        <dbReference type="SAM" id="Coils"/>
    </source>
</evidence>
<dbReference type="AlphaFoldDB" id="E7QW87"/>
<evidence type="ECO:0000256" key="4">
    <source>
        <dbReference type="SAM" id="MobiDB-lite"/>
    </source>
</evidence>
<proteinExistence type="predicted"/>
<evidence type="ECO:0000256" key="2">
    <source>
        <dbReference type="PROSITE-ProRule" id="PRU00169"/>
    </source>
</evidence>
<dbReference type="EMBL" id="AEMG01000016">
    <property type="protein sequence ID" value="EFW91221.1"/>
    <property type="molecule type" value="Genomic_DNA"/>
</dbReference>
<feature type="domain" description="Response regulatory" evidence="5">
    <location>
        <begin position="6"/>
        <end position="115"/>
    </location>
</feature>
<keyword evidence="1 2" id="KW-0597">Phosphoprotein</keyword>
<sequence>MSDEPTVLIVDDEHAITDLHARWLEDSYEVRKAYNGTEALETIDEDVDIVLLDRRMPDRSGQEVLDEIREQAFDCRVAMVTAVEPDFDILELGFDAYICKPVSDPEQLREIVASLETRSTYDSQVQELLALSSKKAALEERKESDELSKNEDYTELETRLASLRNELSSTAMELDDDDLRAEFHGRNDSGSKLMKSAEGGDASESRD</sequence>
<dbReference type="STRING" id="797209.GCA_000376445_04389"/>
<gene>
    <name evidence="7" type="ORF">SAMN05444342_4347</name>
    <name evidence="6" type="ORF">ZOD2009_15376</name>
</gene>
<feature type="region of interest" description="Disordered" evidence="4">
    <location>
        <begin position="174"/>
        <end position="207"/>
    </location>
</feature>
<dbReference type="PATRIC" id="fig|797209.4.peg.3036"/>
<dbReference type="Pfam" id="PF00072">
    <property type="entry name" value="Response_reg"/>
    <property type="match status" value="1"/>
</dbReference>
<reference evidence="7" key="3">
    <citation type="submission" date="2016-11" db="EMBL/GenBank/DDBJ databases">
        <authorList>
            <person name="Jaros S."/>
            <person name="Januszkiewicz K."/>
            <person name="Wedrychowicz H."/>
        </authorList>
    </citation>
    <scope>NUCLEOTIDE SEQUENCE [LARGE SCALE GENOMIC DNA]</scope>
    <source>
        <strain evidence="7">DX253</strain>
    </source>
</reference>
<dbReference type="EMBL" id="FRAN01000010">
    <property type="protein sequence ID" value="SHL65883.1"/>
    <property type="molecule type" value="Genomic_DNA"/>
</dbReference>
<dbReference type="PROSITE" id="PS50110">
    <property type="entry name" value="RESPONSE_REGULATORY"/>
    <property type="match status" value="1"/>
</dbReference>